<dbReference type="Proteomes" id="UP001159363">
    <property type="component" value="Chromosome 2"/>
</dbReference>
<reference evidence="2 3" key="1">
    <citation type="submission" date="2023-02" db="EMBL/GenBank/DDBJ databases">
        <title>LHISI_Scaffold_Assembly.</title>
        <authorList>
            <person name="Stuart O.P."/>
            <person name="Cleave R."/>
            <person name="Magrath M.J.L."/>
            <person name="Mikheyev A.S."/>
        </authorList>
    </citation>
    <scope>NUCLEOTIDE SEQUENCE [LARGE SCALE GENOMIC DNA]</scope>
    <source>
        <strain evidence="2">Daus_M_001</strain>
        <tissue evidence="2">Leg muscle</tissue>
    </source>
</reference>
<protein>
    <submittedName>
        <fullName evidence="2">Uncharacterized protein</fullName>
    </submittedName>
</protein>
<gene>
    <name evidence="2" type="ORF">PR048_005633</name>
</gene>
<proteinExistence type="predicted"/>
<sequence length="63" mass="6863">MQSPDQTTGRTSNSGDGTTFRPQKSAEGRPFFLVAAKAGHIKRDCISRLKSNLGSKKQRNKLG</sequence>
<keyword evidence="3" id="KW-1185">Reference proteome</keyword>
<name>A0ABQ9I8P8_9NEOP</name>
<evidence type="ECO:0000313" key="2">
    <source>
        <dbReference type="EMBL" id="KAJ8893052.1"/>
    </source>
</evidence>
<dbReference type="EMBL" id="JARBHB010000002">
    <property type="protein sequence ID" value="KAJ8893052.1"/>
    <property type="molecule type" value="Genomic_DNA"/>
</dbReference>
<accession>A0ABQ9I8P8</accession>
<evidence type="ECO:0000313" key="3">
    <source>
        <dbReference type="Proteomes" id="UP001159363"/>
    </source>
</evidence>
<evidence type="ECO:0000256" key="1">
    <source>
        <dbReference type="SAM" id="MobiDB-lite"/>
    </source>
</evidence>
<feature type="region of interest" description="Disordered" evidence="1">
    <location>
        <begin position="1"/>
        <end position="29"/>
    </location>
</feature>
<feature type="compositionally biased region" description="Polar residues" evidence="1">
    <location>
        <begin position="1"/>
        <end position="22"/>
    </location>
</feature>
<comment type="caution">
    <text evidence="2">The sequence shown here is derived from an EMBL/GenBank/DDBJ whole genome shotgun (WGS) entry which is preliminary data.</text>
</comment>
<organism evidence="2 3">
    <name type="scientific">Dryococelus australis</name>
    <dbReference type="NCBI Taxonomy" id="614101"/>
    <lineage>
        <taxon>Eukaryota</taxon>
        <taxon>Metazoa</taxon>
        <taxon>Ecdysozoa</taxon>
        <taxon>Arthropoda</taxon>
        <taxon>Hexapoda</taxon>
        <taxon>Insecta</taxon>
        <taxon>Pterygota</taxon>
        <taxon>Neoptera</taxon>
        <taxon>Polyneoptera</taxon>
        <taxon>Phasmatodea</taxon>
        <taxon>Verophasmatodea</taxon>
        <taxon>Anareolatae</taxon>
        <taxon>Phasmatidae</taxon>
        <taxon>Eurycanthinae</taxon>
        <taxon>Dryococelus</taxon>
    </lineage>
</organism>